<feature type="transmembrane region" description="Helical" evidence="7">
    <location>
        <begin position="86"/>
        <end position="107"/>
    </location>
</feature>
<feature type="transmembrane region" description="Helical" evidence="7">
    <location>
        <begin position="322"/>
        <end position="340"/>
    </location>
</feature>
<name>A0A5B9P5U0_9BACT</name>
<keyword evidence="3" id="KW-1003">Cell membrane</keyword>
<feature type="transmembrane region" description="Helical" evidence="7">
    <location>
        <begin position="127"/>
        <end position="151"/>
    </location>
</feature>
<feature type="transmembrane region" description="Helical" evidence="7">
    <location>
        <begin position="260"/>
        <end position="279"/>
    </location>
</feature>
<evidence type="ECO:0000256" key="7">
    <source>
        <dbReference type="SAM" id="Phobius"/>
    </source>
</evidence>
<dbReference type="KEGG" id="mff:MFFC18_03940"/>
<dbReference type="OrthoDB" id="9793283at2"/>
<accession>A0A5B9P5U0</accession>
<keyword evidence="4 7" id="KW-0812">Transmembrane</keyword>
<organism evidence="9 10">
    <name type="scientific">Mariniblastus fucicola</name>
    <dbReference type="NCBI Taxonomy" id="980251"/>
    <lineage>
        <taxon>Bacteria</taxon>
        <taxon>Pseudomonadati</taxon>
        <taxon>Planctomycetota</taxon>
        <taxon>Planctomycetia</taxon>
        <taxon>Pirellulales</taxon>
        <taxon>Pirellulaceae</taxon>
        <taxon>Mariniblastus</taxon>
    </lineage>
</organism>
<gene>
    <name evidence="9" type="ORF">MFFC18_03940</name>
</gene>
<feature type="transmembrane region" description="Helical" evidence="7">
    <location>
        <begin position="294"/>
        <end position="315"/>
    </location>
</feature>
<keyword evidence="6 7" id="KW-0472">Membrane</keyword>
<dbReference type="RefSeq" id="WP_075084844.1">
    <property type="nucleotide sequence ID" value="NZ_CP042912.1"/>
</dbReference>
<sequence length="442" mass="48115">MEASLAAAVFSANLTGPLWSDILTPFNTQTGKTPHMVRSIANAYRDAYGGLPKEVWVLSLALFVNRCGAMVLAFLTLYLTNKLGFTMVEAGGIFSVWGLGSMTGSWLGGKLVKPLGAIRTQIIGLTLAVPSLLLVPLFSSWWGVAGIVYLFSVFSESVRPANGVAVAQFTPPELHTRAFGLQRMAVNLGFSVGPAVGGLLANIDYVWLFVVDGITTGVGAIILLLSFGFRRYSKNKDAAARQKLAEGNQTKGSPLMDGQFVAFLLLMLAIGLVFFQFHATYPKYLEEHYQLDEVMIGLLFSVNTIIIVAVEMLLLNWVRRFSLLRTIGWGGFLACIGFGMLPLGSTYWFCILSMVVITVGEMFMFPLGSGYVAKRSLGRDQGMYMSWYAIMYSTAGTIAPLIGTAAYQRNPHLLWYVSTGVGVFAVAGFYLLSRKVAELKVA</sequence>
<evidence type="ECO:0000256" key="4">
    <source>
        <dbReference type="ARBA" id="ARBA00022692"/>
    </source>
</evidence>
<proteinExistence type="predicted"/>
<feature type="transmembrane region" description="Helical" evidence="7">
    <location>
        <begin position="385"/>
        <end position="407"/>
    </location>
</feature>
<evidence type="ECO:0000256" key="3">
    <source>
        <dbReference type="ARBA" id="ARBA00022475"/>
    </source>
</evidence>
<dbReference type="EMBL" id="CP042912">
    <property type="protein sequence ID" value="QEG20545.1"/>
    <property type="molecule type" value="Genomic_DNA"/>
</dbReference>
<dbReference type="PRINTS" id="PR01036">
    <property type="entry name" value="TCRTETB"/>
</dbReference>
<dbReference type="SUPFAM" id="SSF103473">
    <property type="entry name" value="MFS general substrate transporter"/>
    <property type="match status" value="1"/>
</dbReference>
<dbReference type="Proteomes" id="UP000322214">
    <property type="component" value="Chromosome"/>
</dbReference>
<feature type="transmembrane region" description="Helical" evidence="7">
    <location>
        <begin position="346"/>
        <end position="373"/>
    </location>
</feature>
<dbReference type="InterPro" id="IPR036259">
    <property type="entry name" value="MFS_trans_sf"/>
</dbReference>
<evidence type="ECO:0000259" key="8">
    <source>
        <dbReference type="PROSITE" id="PS50850"/>
    </source>
</evidence>
<evidence type="ECO:0000256" key="5">
    <source>
        <dbReference type="ARBA" id="ARBA00022989"/>
    </source>
</evidence>
<feature type="transmembrane region" description="Helical" evidence="7">
    <location>
        <begin position="413"/>
        <end position="432"/>
    </location>
</feature>
<evidence type="ECO:0000256" key="2">
    <source>
        <dbReference type="ARBA" id="ARBA00022448"/>
    </source>
</evidence>
<evidence type="ECO:0000256" key="6">
    <source>
        <dbReference type="ARBA" id="ARBA00023136"/>
    </source>
</evidence>
<dbReference type="Gene3D" id="1.20.1250.20">
    <property type="entry name" value="MFS general substrate transporter like domains"/>
    <property type="match status" value="2"/>
</dbReference>
<feature type="transmembrane region" description="Helical" evidence="7">
    <location>
        <begin position="207"/>
        <end position="227"/>
    </location>
</feature>
<comment type="subcellular location">
    <subcellularLocation>
        <location evidence="1">Cell membrane</location>
        <topology evidence="1">Multi-pass membrane protein</topology>
    </subcellularLocation>
</comment>
<dbReference type="GO" id="GO:0005886">
    <property type="term" value="C:plasma membrane"/>
    <property type="evidence" value="ECO:0007669"/>
    <property type="project" value="UniProtKB-SubCell"/>
</dbReference>
<dbReference type="AlphaFoldDB" id="A0A5B9P5U0"/>
<reference evidence="9 10" key="1">
    <citation type="submission" date="2019-08" db="EMBL/GenBank/DDBJ databases">
        <title>Deep-cultivation of Planctomycetes and their phenomic and genomic characterization uncovers novel biology.</title>
        <authorList>
            <person name="Wiegand S."/>
            <person name="Jogler M."/>
            <person name="Boedeker C."/>
            <person name="Pinto D."/>
            <person name="Vollmers J."/>
            <person name="Rivas-Marin E."/>
            <person name="Kohn T."/>
            <person name="Peeters S.H."/>
            <person name="Heuer A."/>
            <person name="Rast P."/>
            <person name="Oberbeckmann S."/>
            <person name="Bunk B."/>
            <person name="Jeske O."/>
            <person name="Meyerdierks A."/>
            <person name="Storesund J.E."/>
            <person name="Kallscheuer N."/>
            <person name="Luecker S."/>
            <person name="Lage O.M."/>
            <person name="Pohl T."/>
            <person name="Merkel B.J."/>
            <person name="Hornburger P."/>
            <person name="Mueller R.-W."/>
            <person name="Bruemmer F."/>
            <person name="Labrenz M."/>
            <person name="Spormann A.M."/>
            <person name="Op den Camp H."/>
            <person name="Overmann J."/>
            <person name="Amann R."/>
            <person name="Jetten M.S.M."/>
            <person name="Mascher T."/>
            <person name="Medema M.H."/>
            <person name="Devos D.P."/>
            <person name="Kaster A.-K."/>
            <person name="Ovreas L."/>
            <person name="Rohde M."/>
            <person name="Galperin M.Y."/>
            <person name="Jogler C."/>
        </authorList>
    </citation>
    <scope>NUCLEOTIDE SEQUENCE [LARGE SCALE GENOMIC DNA]</scope>
    <source>
        <strain evidence="9 10">FC18</strain>
    </source>
</reference>
<evidence type="ECO:0000256" key="1">
    <source>
        <dbReference type="ARBA" id="ARBA00004651"/>
    </source>
</evidence>
<protein>
    <submittedName>
        <fullName evidence="9">Major Facilitator Superfamily protein</fullName>
    </submittedName>
</protein>
<dbReference type="PANTHER" id="PTHR23517:SF2">
    <property type="entry name" value="MULTIDRUG RESISTANCE PROTEIN MDTH"/>
    <property type="match status" value="1"/>
</dbReference>
<dbReference type="InterPro" id="IPR011701">
    <property type="entry name" value="MFS"/>
</dbReference>
<dbReference type="PROSITE" id="PS50850">
    <property type="entry name" value="MFS"/>
    <property type="match status" value="1"/>
</dbReference>
<dbReference type="InterPro" id="IPR050171">
    <property type="entry name" value="MFS_Transporters"/>
</dbReference>
<dbReference type="PANTHER" id="PTHR23517">
    <property type="entry name" value="RESISTANCE PROTEIN MDTM, PUTATIVE-RELATED-RELATED"/>
    <property type="match status" value="1"/>
</dbReference>
<keyword evidence="5 7" id="KW-1133">Transmembrane helix</keyword>
<dbReference type="GO" id="GO:0022857">
    <property type="term" value="F:transmembrane transporter activity"/>
    <property type="evidence" value="ECO:0007669"/>
    <property type="project" value="InterPro"/>
</dbReference>
<keyword evidence="10" id="KW-1185">Reference proteome</keyword>
<feature type="transmembrane region" description="Helical" evidence="7">
    <location>
        <begin position="55"/>
        <end position="79"/>
    </location>
</feature>
<feature type="domain" description="Major facilitator superfamily (MFS) profile" evidence="8">
    <location>
        <begin position="54"/>
        <end position="437"/>
    </location>
</feature>
<dbReference type="STRING" id="980251.GCA_001642875_02422"/>
<dbReference type="Pfam" id="PF07690">
    <property type="entry name" value="MFS_1"/>
    <property type="match status" value="1"/>
</dbReference>
<evidence type="ECO:0000313" key="10">
    <source>
        <dbReference type="Proteomes" id="UP000322214"/>
    </source>
</evidence>
<dbReference type="InterPro" id="IPR020846">
    <property type="entry name" value="MFS_dom"/>
</dbReference>
<evidence type="ECO:0000313" key="9">
    <source>
        <dbReference type="EMBL" id="QEG20545.1"/>
    </source>
</evidence>
<keyword evidence="2" id="KW-0813">Transport</keyword>